<comment type="caution">
    <text evidence="1">The sequence shown here is derived from an EMBL/GenBank/DDBJ whole genome shotgun (WGS) entry which is preliminary data.</text>
</comment>
<name>A0A512B9T1_9BACT</name>
<dbReference type="Proteomes" id="UP000321513">
    <property type="component" value="Unassembled WGS sequence"/>
</dbReference>
<proteinExistence type="predicted"/>
<reference evidence="1 2" key="1">
    <citation type="submission" date="2019-07" db="EMBL/GenBank/DDBJ databases">
        <title>Whole genome shotgun sequence of Segetibacter aerophilus NBRC 106135.</title>
        <authorList>
            <person name="Hosoyama A."/>
            <person name="Uohara A."/>
            <person name="Ohji S."/>
            <person name="Ichikawa N."/>
        </authorList>
    </citation>
    <scope>NUCLEOTIDE SEQUENCE [LARGE SCALE GENOMIC DNA]</scope>
    <source>
        <strain evidence="1 2">NBRC 106135</strain>
    </source>
</reference>
<keyword evidence="2" id="KW-1185">Reference proteome</keyword>
<protein>
    <submittedName>
        <fullName evidence="1">Uncharacterized protein</fullName>
    </submittedName>
</protein>
<evidence type="ECO:0000313" key="1">
    <source>
        <dbReference type="EMBL" id="GEO08715.1"/>
    </source>
</evidence>
<dbReference type="EMBL" id="BJYT01000004">
    <property type="protein sequence ID" value="GEO08715.1"/>
    <property type="molecule type" value="Genomic_DNA"/>
</dbReference>
<dbReference type="RefSeq" id="WP_147202784.1">
    <property type="nucleotide sequence ID" value="NZ_BJYT01000004.1"/>
</dbReference>
<evidence type="ECO:0000313" key="2">
    <source>
        <dbReference type="Proteomes" id="UP000321513"/>
    </source>
</evidence>
<accession>A0A512B9T1</accession>
<gene>
    <name evidence="1" type="ORF">SAE01_12110</name>
</gene>
<sequence>MSDKSNKTISVVELRSTIKQQLVDVAKKLDSHDRMQIAINLKIDLVTVKRYMDGKLEDIRRLELAEQILNEAEGIAEAKSCSAVTT</sequence>
<dbReference type="AlphaFoldDB" id="A0A512B9T1"/>
<organism evidence="1 2">
    <name type="scientific">Segetibacter aerophilus</name>
    <dbReference type="NCBI Taxonomy" id="670293"/>
    <lineage>
        <taxon>Bacteria</taxon>
        <taxon>Pseudomonadati</taxon>
        <taxon>Bacteroidota</taxon>
        <taxon>Chitinophagia</taxon>
        <taxon>Chitinophagales</taxon>
        <taxon>Chitinophagaceae</taxon>
        <taxon>Segetibacter</taxon>
    </lineage>
</organism>